<dbReference type="InterPro" id="IPR001451">
    <property type="entry name" value="Hexapep"/>
</dbReference>
<sequence length="187" mass="19254">MSVRHAVAKGARGACHGGLLLASRWRVLSIRLRHPDARLLGRILLERGCRVTAAPGSVLVVEGCSLARGATLATAPGAELVVRADYVGPGVMIVARERVVIGAGTKIAEHVTIRDADHDHTVPLRARVFVSAPVHIGADVWIGCKATVLAGVTIGDGATVAAGAVVTRDVAPGETVAGVPARPIGRR</sequence>
<dbReference type="SUPFAM" id="SSF51161">
    <property type="entry name" value="Trimeric LpxA-like enzymes"/>
    <property type="match status" value="1"/>
</dbReference>
<dbReference type="PANTHER" id="PTHR23416">
    <property type="entry name" value="SIALIC ACID SYNTHASE-RELATED"/>
    <property type="match status" value="1"/>
</dbReference>
<evidence type="ECO:0000313" key="3">
    <source>
        <dbReference type="EMBL" id="MFD1250567.1"/>
    </source>
</evidence>
<dbReference type="CDD" id="cd04647">
    <property type="entry name" value="LbH_MAT_like"/>
    <property type="match status" value="1"/>
</dbReference>
<organism evidence="3 4">
    <name type="scientific">Nocardioides ginsengisoli</name>
    <dbReference type="NCBI Taxonomy" id="363868"/>
    <lineage>
        <taxon>Bacteria</taxon>
        <taxon>Bacillati</taxon>
        <taxon>Actinomycetota</taxon>
        <taxon>Actinomycetes</taxon>
        <taxon>Propionibacteriales</taxon>
        <taxon>Nocardioidaceae</taxon>
        <taxon>Nocardioides</taxon>
    </lineage>
</organism>
<dbReference type="InterPro" id="IPR018357">
    <property type="entry name" value="Hexapep_transf_CS"/>
</dbReference>
<keyword evidence="4" id="KW-1185">Reference proteome</keyword>
<evidence type="ECO:0000313" key="4">
    <source>
        <dbReference type="Proteomes" id="UP001597229"/>
    </source>
</evidence>
<proteinExistence type="predicted"/>
<dbReference type="InterPro" id="IPR051159">
    <property type="entry name" value="Hexapeptide_acetyltransf"/>
</dbReference>
<dbReference type="RefSeq" id="WP_367918967.1">
    <property type="nucleotide sequence ID" value="NZ_BAABAC010000018.1"/>
</dbReference>
<dbReference type="PROSITE" id="PS00101">
    <property type="entry name" value="HEXAPEP_TRANSFERASES"/>
    <property type="match status" value="1"/>
</dbReference>
<evidence type="ECO:0000256" key="2">
    <source>
        <dbReference type="ARBA" id="ARBA00022737"/>
    </source>
</evidence>
<gene>
    <name evidence="3" type="ORF">ACFQ3F_22430</name>
</gene>
<dbReference type="GO" id="GO:0016746">
    <property type="term" value="F:acyltransferase activity"/>
    <property type="evidence" value="ECO:0007669"/>
    <property type="project" value="UniProtKB-KW"/>
</dbReference>
<name>A0ABW3W6T3_9ACTN</name>
<dbReference type="Gene3D" id="2.160.10.10">
    <property type="entry name" value="Hexapeptide repeat proteins"/>
    <property type="match status" value="1"/>
</dbReference>
<protein>
    <submittedName>
        <fullName evidence="3">Acyltransferase</fullName>
    </submittedName>
</protein>
<evidence type="ECO:0000256" key="1">
    <source>
        <dbReference type="ARBA" id="ARBA00022679"/>
    </source>
</evidence>
<comment type="caution">
    <text evidence="3">The sequence shown here is derived from an EMBL/GenBank/DDBJ whole genome shotgun (WGS) entry which is preliminary data.</text>
</comment>
<dbReference type="InterPro" id="IPR011004">
    <property type="entry name" value="Trimer_LpxA-like_sf"/>
</dbReference>
<accession>A0ABW3W6T3</accession>
<keyword evidence="3" id="KW-0012">Acyltransferase</keyword>
<keyword evidence="2" id="KW-0677">Repeat</keyword>
<reference evidence="4" key="1">
    <citation type="journal article" date="2019" name="Int. J. Syst. Evol. Microbiol.">
        <title>The Global Catalogue of Microorganisms (GCM) 10K type strain sequencing project: providing services to taxonomists for standard genome sequencing and annotation.</title>
        <authorList>
            <consortium name="The Broad Institute Genomics Platform"/>
            <consortium name="The Broad Institute Genome Sequencing Center for Infectious Disease"/>
            <person name="Wu L."/>
            <person name="Ma J."/>
        </authorList>
    </citation>
    <scope>NUCLEOTIDE SEQUENCE [LARGE SCALE GENOMIC DNA]</scope>
    <source>
        <strain evidence="4">CCUG 52478</strain>
    </source>
</reference>
<dbReference type="Proteomes" id="UP001597229">
    <property type="component" value="Unassembled WGS sequence"/>
</dbReference>
<dbReference type="EMBL" id="JBHTLX010000024">
    <property type="protein sequence ID" value="MFD1250567.1"/>
    <property type="molecule type" value="Genomic_DNA"/>
</dbReference>
<dbReference type="Pfam" id="PF00132">
    <property type="entry name" value="Hexapep"/>
    <property type="match status" value="1"/>
</dbReference>
<keyword evidence="1" id="KW-0808">Transferase</keyword>